<comment type="caution">
    <text evidence="1">The sequence shown here is derived from an EMBL/GenBank/DDBJ whole genome shotgun (WGS) entry which is preliminary data.</text>
</comment>
<dbReference type="Proteomes" id="UP000198345">
    <property type="component" value="Unassembled WGS sequence"/>
</dbReference>
<organism evidence="1 2">
    <name type="scientific">Flavobacterium hercynium</name>
    <dbReference type="NCBI Taxonomy" id="387094"/>
    <lineage>
        <taxon>Bacteria</taxon>
        <taxon>Pseudomonadati</taxon>
        <taxon>Bacteroidota</taxon>
        <taxon>Flavobacteriia</taxon>
        <taxon>Flavobacteriales</taxon>
        <taxon>Flavobacteriaceae</taxon>
        <taxon>Flavobacterium</taxon>
    </lineage>
</organism>
<protein>
    <recommendedName>
        <fullName evidence="3">T9SS type B sorting domain-containing protein</fullName>
    </recommendedName>
</protein>
<reference evidence="1 2" key="1">
    <citation type="submission" date="2016-11" db="EMBL/GenBank/DDBJ databases">
        <title>Whole genomes of Flavobacteriaceae.</title>
        <authorList>
            <person name="Stine C."/>
            <person name="Li C."/>
            <person name="Tadesse D."/>
        </authorList>
    </citation>
    <scope>NUCLEOTIDE SEQUENCE [LARGE SCALE GENOMIC DNA]</scope>
    <source>
        <strain evidence="1 2">DSM 18292</strain>
    </source>
</reference>
<accession>A0A226H7X0</accession>
<dbReference type="OrthoDB" id="607469at2"/>
<dbReference type="NCBIfam" id="TIGR04131">
    <property type="entry name" value="Bac_Flav_CTERM"/>
    <property type="match status" value="1"/>
</dbReference>
<evidence type="ECO:0000313" key="2">
    <source>
        <dbReference type="Proteomes" id="UP000198345"/>
    </source>
</evidence>
<dbReference type="Pfam" id="PF13573">
    <property type="entry name" value="SprB"/>
    <property type="match status" value="3"/>
</dbReference>
<gene>
    <name evidence="1" type="ORF">B0A66_13085</name>
</gene>
<dbReference type="Pfam" id="PF13585">
    <property type="entry name" value="CHU_C"/>
    <property type="match status" value="1"/>
</dbReference>
<evidence type="ECO:0008006" key="3">
    <source>
        <dbReference type="Google" id="ProtNLM"/>
    </source>
</evidence>
<dbReference type="InterPro" id="IPR026341">
    <property type="entry name" value="T9SS_type_B"/>
</dbReference>
<name>A0A226H7X0_9FLAO</name>
<evidence type="ECO:0000313" key="1">
    <source>
        <dbReference type="EMBL" id="OXA89938.1"/>
    </source>
</evidence>
<keyword evidence="2" id="KW-1185">Reference proteome</keyword>
<sequence>CTDEITYTVAALVNITVTGQLINDVVCNGDSNGSAKFDVDNFTIIYNSALIAGPATATLTQTGKEVFLTNAPAGTYTVRVTDAITGCTADATITVSQPTPLAIAVTSNINATCNTGAQVSVAATGGTPNYEYAFVLAGVTPTPADYTNSFNAVLDPALGLNWRAYVKDAHNCVTYIDITIAIDPLPGNITATVLSHCPSATGDYSFTVNVGSGIAPFEYSIPGSGFQTSNTFTVKVPGSYDVTVRDANGCQVTVPALVTILPVLQLNAVITALPSCTAANGGSITAAGTGGSGAANYSYTLNGGAPITTTPAVFTNVAAGTYTIRITDTLTNCSVDQQVVVSSPTLITGFALAKTDVTCNGGTDGRITASLAPSAPGVNDNPVYEYSLTGTTVLGAVVTRPNQTSPVFDTLEAGSYTVTVTSGRACQDSITIQVTQPALIVAATPVVVQYACNAGSNTSNYATVTVASVTGGSGVYTYEFIRNGVAVQKGTQNVYTESDFLGGNYIVNVTDDKGCTAAATTVVTVDPFISLDVINVSKTPITCVADEDITVSVATTGGTPASLDYTVAGVGNPYNQTNTTGVFTGLGIGSYLITVTNPVTGCSIQDTYYVADPNTFEIKANVTAKEICFGSSDGIVELTFVDNQPVPTDEAGPFNYVITGGAVPITGSAASAGPITIANLPAGQYTVTATLIASPQCIVTTVFSILQPSAPLALSTTTSAITCIPGNDGEITAIATAGWGAPYEYELMLNGAVVVPYSTNGSFTKLSAGTYTINAKDNHGCSISATETLVIPAPIVVTAAASTTMLTCFGDRTAVITVAAPTGGQGSNYLYTLNMVSVNPFIVSGPQSSGIFSGLGAGTYNITVTDGFNCSATSADIVIAEPTKVTTSLVLSKSQTCLTLSELTLSAGGGNGPYTYSADGISYSTVTFASSVSFSVPVGKYQYYVKDASGCVAIISNEISIDPLQPLTVNVDVSNAVIKCLGESTGVIVANATGGLGSYVYTLEDGAGGLVRPAQANGRFENLAVGNYMVKVSSVDCDASSVLITITQPATAIQAAFIPTDVSCFGENDGRIVVNATGGTGITKYAISPKLNRFDYANTFEKLTAGTYTVIAQDENGCYAITEVVVNQPDPLSMEEIPESIVPELCKDDKNGAFSIYIKGGTGPYSVSLDNEKGPFIPGAIGQTVFEFKGINGGYHAVYILDAKGCTNMVMENLPVPVVLEPKVTVSYECVNNAQANRVEVIIDESNTDPSLMKYDLDGNPATVQNSNIFTNIAPGYHIITAVHDNGCYQFSTQFFVESYEPLELKPTVTQEMNILTVIASGGTSNYVYSFNGGPFTSSNKFIIRESGDYHIIVRDENGCEASIIAPAKFVDVCIDDYFTPNGDGVYDEWGPGCTNIYKDLEFSIFDRYGRVINKYHYGEKWDGRYNGEELPSGDYWYVLKLNDVKDNREFVGHFTLYR</sequence>
<feature type="non-terminal residue" evidence="1">
    <location>
        <position position="1"/>
    </location>
</feature>
<dbReference type="InterPro" id="IPR025667">
    <property type="entry name" value="SprB_repeat"/>
</dbReference>
<proteinExistence type="predicted"/>
<dbReference type="EMBL" id="MUGW01000026">
    <property type="protein sequence ID" value="OXA89938.1"/>
    <property type="molecule type" value="Genomic_DNA"/>
</dbReference>
<dbReference type="RefSeq" id="WP_133063744.1">
    <property type="nucleotide sequence ID" value="NZ_MUGW01000026.1"/>
</dbReference>